<feature type="transmembrane region" description="Helical" evidence="1">
    <location>
        <begin position="12"/>
        <end position="34"/>
    </location>
</feature>
<name>A0ABT9I484_9GAMM</name>
<evidence type="ECO:0000256" key="1">
    <source>
        <dbReference type="SAM" id="Phobius"/>
    </source>
</evidence>
<reference evidence="3 4" key="1">
    <citation type="submission" date="2022-11" db="EMBL/GenBank/DDBJ databases">
        <title>Viruses from the air-sea interface of a natural surface slick.</title>
        <authorList>
            <person name="Rahlff J."/>
            <person name="Holmfeldt K."/>
        </authorList>
    </citation>
    <scope>NUCLEOTIDE SEQUENCE [LARGE SCALE GENOMIC DNA]</scope>
    <source>
        <strain evidence="3 4">SMS4</strain>
    </source>
</reference>
<organism evidence="3 4">
    <name type="scientific">Rheinheimera baltica</name>
    <dbReference type="NCBI Taxonomy" id="67576"/>
    <lineage>
        <taxon>Bacteria</taxon>
        <taxon>Pseudomonadati</taxon>
        <taxon>Pseudomonadota</taxon>
        <taxon>Gammaproteobacteria</taxon>
        <taxon>Chromatiales</taxon>
        <taxon>Chromatiaceae</taxon>
        <taxon>Rheinheimera</taxon>
    </lineage>
</organism>
<keyword evidence="3" id="KW-0012">Acyltransferase</keyword>
<keyword evidence="1" id="KW-0812">Transmembrane</keyword>
<sequence>MTTTIDTRRYDLDWLRTLAFGLLILYHIGMYYVADWGWHIKSDVTSTALQDLMILTNPWRMSLIFFISAMALALAQQHSAKFTLLGLRTNRLLVPLLCGMFIVVVPQVYFEALSQQLIEPGYLSFWWQYINPNTALLPEHHSPIGLLTWNHLWFIPYLWCYSAIVLLVAPLLNTLANRLQRVPGSIALLAAMVTLIGAWYFLRQAYPSSHALLDDWYNHAKYFSVFIAGYLFALQANWWQNVISARRWFLTAAVICYSLIIADSNGWFDSIPASFGESVSGRLIVGVVLALNHWGWILALIGYAGRYLNRRTNIIDKDGKLLHYSNTAILPWYMLHQSLIIVFAVWLKALALPVGIEAVLLIVLTCAGCWAGYELVKRFWLSRWLFGLKVKLPILTTATQPLPDNTP</sequence>
<feature type="transmembrane region" description="Helical" evidence="1">
    <location>
        <begin position="92"/>
        <end position="110"/>
    </location>
</feature>
<evidence type="ECO:0000313" key="4">
    <source>
        <dbReference type="Proteomes" id="UP001231109"/>
    </source>
</evidence>
<dbReference type="InterPro" id="IPR050623">
    <property type="entry name" value="Glucan_succinyl_AcylTrfase"/>
</dbReference>
<keyword evidence="4" id="KW-1185">Reference proteome</keyword>
<dbReference type="InterPro" id="IPR002656">
    <property type="entry name" value="Acyl_transf_3_dom"/>
</dbReference>
<feature type="transmembrane region" description="Helical" evidence="1">
    <location>
        <begin position="324"/>
        <end position="346"/>
    </location>
</feature>
<comment type="caution">
    <text evidence="3">The sequence shown here is derived from an EMBL/GenBank/DDBJ whole genome shotgun (WGS) entry which is preliminary data.</text>
</comment>
<accession>A0ABT9I484</accession>
<dbReference type="Pfam" id="PF01757">
    <property type="entry name" value="Acyl_transf_3"/>
    <property type="match status" value="1"/>
</dbReference>
<feature type="transmembrane region" description="Helical" evidence="1">
    <location>
        <begin position="222"/>
        <end position="239"/>
    </location>
</feature>
<feature type="transmembrane region" description="Helical" evidence="1">
    <location>
        <begin position="152"/>
        <end position="172"/>
    </location>
</feature>
<feature type="transmembrane region" description="Helical" evidence="1">
    <location>
        <begin position="59"/>
        <end position="80"/>
    </location>
</feature>
<feature type="transmembrane region" description="Helical" evidence="1">
    <location>
        <begin position="248"/>
        <end position="268"/>
    </location>
</feature>
<gene>
    <name evidence="3" type="ORF">ORJ04_17925</name>
</gene>
<dbReference type="Proteomes" id="UP001231109">
    <property type="component" value="Unassembled WGS sequence"/>
</dbReference>
<dbReference type="PANTHER" id="PTHR36927:SF3">
    <property type="entry name" value="GLUCANS BIOSYNTHESIS PROTEIN C"/>
    <property type="match status" value="1"/>
</dbReference>
<evidence type="ECO:0000259" key="2">
    <source>
        <dbReference type="Pfam" id="PF01757"/>
    </source>
</evidence>
<feature type="domain" description="Acyltransferase 3" evidence="2">
    <location>
        <begin position="10"/>
        <end position="373"/>
    </location>
</feature>
<protein>
    <submittedName>
        <fullName evidence="3">Acyltransferase family protein</fullName>
    </submittedName>
</protein>
<feature type="transmembrane region" description="Helical" evidence="1">
    <location>
        <begin position="352"/>
        <end position="373"/>
    </location>
</feature>
<keyword evidence="3" id="KW-0808">Transferase</keyword>
<feature type="transmembrane region" description="Helical" evidence="1">
    <location>
        <begin position="283"/>
        <end position="303"/>
    </location>
</feature>
<feature type="transmembrane region" description="Helical" evidence="1">
    <location>
        <begin position="184"/>
        <end position="202"/>
    </location>
</feature>
<dbReference type="GO" id="GO:0016746">
    <property type="term" value="F:acyltransferase activity"/>
    <property type="evidence" value="ECO:0007669"/>
    <property type="project" value="UniProtKB-KW"/>
</dbReference>
<dbReference type="PANTHER" id="PTHR36927">
    <property type="entry name" value="BLR4337 PROTEIN"/>
    <property type="match status" value="1"/>
</dbReference>
<dbReference type="EMBL" id="JAPJDZ010000071">
    <property type="protein sequence ID" value="MDP5137835.1"/>
    <property type="molecule type" value="Genomic_DNA"/>
</dbReference>
<evidence type="ECO:0000313" key="3">
    <source>
        <dbReference type="EMBL" id="MDP5137835.1"/>
    </source>
</evidence>
<keyword evidence="1" id="KW-1133">Transmembrane helix</keyword>
<dbReference type="RefSeq" id="WP_305977042.1">
    <property type="nucleotide sequence ID" value="NZ_JAPJDZ010000071.1"/>
</dbReference>
<proteinExistence type="predicted"/>
<keyword evidence="1" id="KW-0472">Membrane</keyword>